<comment type="caution">
    <text evidence="3">The sequence shown here is derived from an EMBL/GenBank/DDBJ whole genome shotgun (WGS) entry which is preliminary data.</text>
</comment>
<sequence length="55" mass="5726">MGHPFVPTLLVVWALSMALRACGVTSATLPPEREPVESAAPVTETRPAPASQARG</sequence>
<feature type="region of interest" description="Disordered" evidence="1">
    <location>
        <begin position="26"/>
        <end position="55"/>
    </location>
</feature>
<keyword evidence="2" id="KW-0732">Signal</keyword>
<accession>A0A848LRD7</accession>
<name>A0A848LRD7_9BACT</name>
<dbReference type="Proteomes" id="UP000518300">
    <property type="component" value="Unassembled WGS sequence"/>
</dbReference>
<evidence type="ECO:0008006" key="5">
    <source>
        <dbReference type="Google" id="ProtNLM"/>
    </source>
</evidence>
<gene>
    <name evidence="3" type="ORF">HG543_37295</name>
</gene>
<evidence type="ECO:0000256" key="2">
    <source>
        <dbReference type="SAM" id="SignalP"/>
    </source>
</evidence>
<keyword evidence="4" id="KW-1185">Reference proteome</keyword>
<evidence type="ECO:0000313" key="3">
    <source>
        <dbReference type="EMBL" id="NMO20477.1"/>
    </source>
</evidence>
<protein>
    <recommendedName>
        <fullName evidence="5">Lipoprotein</fullName>
    </recommendedName>
</protein>
<evidence type="ECO:0000313" key="4">
    <source>
        <dbReference type="Proteomes" id="UP000518300"/>
    </source>
</evidence>
<organism evidence="3 4">
    <name type="scientific">Pyxidicoccus fallax</name>
    <dbReference type="NCBI Taxonomy" id="394095"/>
    <lineage>
        <taxon>Bacteria</taxon>
        <taxon>Pseudomonadati</taxon>
        <taxon>Myxococcota</taxon>
        <taxon>Myxococcia</taxon>
        <taxon>Myxococcales</taxon>
        <taxon>Cystobacterineae</taxon>
        <taxon>Myxococcaceae</taxon>
        <taxon>Pyxidicoccus</taxon>
    </lineage>
</organism>
<feature type="chain" id="PRO_5032290775" description="Lipoprotein" evidence="2">
    <location>
        <begin position="22"/>
        <end position="55"/>
    </location>
</feature>
<dbReference type="AlphaFoldDB" id="A0A848LRD7"/>
<evidence type="ECO:0000256" key="1">
    <source>
        <dbReference type="SAM" id="MobiDB-lite"/>
    </source>
</evidence>
<proteinExistence type="predicted"/>
<reference evidence="3 4" key="1">
    <citation type="submission" date="2020-04" db="EMBL/GenBank/DDBJ databases">
        <title>Draft genome of Pyxidicoccus fallax type strain.</title>
        <authorList>
            <person name="Whitworth D.E."/>
        </authorList>
    </citation>
    <scope>NUCLEOTIDE SEQUENCE [LARGE SCALE GENOMIC DNA]</scope>
    <source>
        <strain evidence="3 4">DSM 14698</strain>
    </source>
</reference>
<feature type="signal peptide" evidence="2">
    <location>
        <begin position="1"/>
        <end position="21"/>
    </location>
</feature>
<dbReference type="EMBL" id="JABBJJ010000246">
    <property type="protein sequence ID" value="NMO20477.1"/>
    <property type="molecule type" value="Genomic_DNA"/>
</dbReference>
<dbReference type="RefSeq" id="WP_169349691.1">
    <property type="nucleotide sequence ID" value="NZ_JABBJJ010000246.1"/>
</dbReference>